<organism evidence="1 2">
    <name type="scientific">Gardnerella vaginalis</name>
    <dbReference type="NCBI Taxonomy" id="2702"/>
    <lineage>
        <taxon>Bacteria</taxon>
        <taxon>Bacillati</taxon>
        <taxon>Actinomycetota</taxon>
        <taxon>Actinomycetes</taxon>
        <taxon>Bifidobacteriales</taxon>
        <taxon>Bifidobacteriaceae</taxon>
        <taxon>Gardnerella</taxon>
    </lineage>
</organism>
<comment type="caution">
    <text evidence="1">The sequence shown here is derived from an EMBL/GenBank/DDBJ whole genome shotgun (WGS) entry which is preliminary data.</text>
</comment>
<evidence type="ECO:0000313" key="1">
    <source>
        <dbReference type="EMBL" id="KXI16289.1"/>
    </source>
</evidence>
<reference evidence="1 2" key="1">
    <citation type="submission" date="2016-02" db="EMBL/GenBank/DDBJ databases">
        <authorList>
            <person name="Wen L."/>
            <person name="He K."/>
            <person name="Yang H."/>
        </authorList>
    </citation>
    <scope>NUCLEOTIDE SEQUENCE [LARGE SCALE GENOMIC DNA]</scope>
    <source>
        <strain evidence="1 2">CMW7778B</strain>
    </source>
</reference>
<accession>A0A135Z3S2</accession>
<proteinExistence type="predicted"/>
<protein>
    <submittedName>
        <fullName evidence="1">Uncharacterized protein</fullName>
    </submittedName>
</protein>
<gene>
    <name evidence="1" type="ORF">HMPREF3230_01110</name>
</gene>
<sequence length="51" mass="5937">MENKSLGHNIYKIRKIVKLIKFVILQSCNSIILQFCDFAIKISIVLRIAIF</sequence>
<dbReference type="AlphaFoldDB" id="A0A135Z3S2"/>
<dbReference type="EMBL" id="LSRC01000047">
    <property type="protein sequence ID" value="KXI16289.1"/>
    <property type="molecule type" value="Genomic_DNA"/>
</dbReference>
<dbReference type="PATRIC" id="fig|2702.101.peg.1096"/>
<evidence type="ECO:0000313" key="2">
    <source>
        <dbReference type="Proteomes" id="UP000070505"/>
    </source>
</evidence>
<name>A0A135Z3S2_GARVA</name>
<dbReference type="Proteomes" id="UP000070505">
    <property type="component" value="Unassembled WGS sequence"/>
</dbReference>